<feature type="chain" id="PRO_5040916975" evidence="4">
    <location>
        <begin position="22"/>
        <end position="145"/>
    </location>
</feature>
<evidence type="ECO:0000256" key="3">
    <source>
        <dbReference type="ARBA" id="ARBA00022525"/>
    </source>
</evidence>
<proteinExistence type="inferred from homology"/>
<comment type="caution">
    <text evidence="5">The sequence shown here is derived from an EMBL/GenBank/DDBJ whole genome shotgun (WGS) entry which is preliminary data.</text>
</comment>
<evidence type="ECO:0000313" key="5">
    <source>
        <dbReference type="EMBL" id="KAJ3740468.1"/>
    </source>
</evidence>
<evidence type="ECO:0000256" key="4">
    <source>
        <dbReference type="SAM" id="SignalP"/>
    </source>
</evidence>
<keyword evidence="6" id="KW-1185">Reference proteome</keyword>
<evidence type="ECO:0000313" key="6">
    <source>
        <dbReference type="Proteomes" id="UP001142393"/>
    </source>
</evidence>
<reference evidence="5 6" key="1">
    <citation type="journal article" date="2023" name="Proc. Natl. Acad. Sci. U.S.A.">
        <title>A global phylogenomic analysis of the shiitake genus Lentinula.</title>
        <authorList>
            <person name="Sierra-Patev S."/>
            <person name="Min B."/>
            <person name="Naranjo-Ortiz M."/>
            <person name="Looney B."/>
            <person name="Konkel Z."/>
            <person name="Slot J.C."/>
            <person name="Sakamoto Y."/>
            <person name="Steenwyk J.L."/>
            <person name="Rokas A."/>
            <person name="Carro J."/>
            <person name="Camarero S."/>
            <person name="Ferreira P."/>
            <person name="Molpeceres G."/>
            <person name="Ruiz-Duenas F.J."/>
            <person name="Serrano A."/>
            <person name="Henrissat B."/>
            <person name="Drula E."/>
            <person name="Hughes K.W."/>
            <person name="Mata J.L."/>
            <person name="Ishikawa N.K."/>
            <person name="Vargas-Isla R."/>
            <person name="Ushijima S."/>
            <person name="Smith C.A."/>
            <person name="Donoghue J."/>
            <person name="Ahrendt S."/>
            <person name="Andreopoulos W."/>
            <person name="He G."/>
            <person name="LaButti K."/>
            <person name="Lipzen A."/>
            <person name="Ng V."/>
            <person name="Riley R."/>
            <person name="Sandor L."/>
            <person name="Barry K."/>
            <person name="Martinez A.T."/>
            <person name="Xiao Y."/>
            <person name="Gibbons J.G."/>
            <person name="Terashima K."/>
            <person name="Grigoriev I.V."/>
            <person name="Hibbett D."/>
        </authorList>
    </citation>
    <scope>NUCLEOTIDE SEQUENCE [LARGE SCALE GENOMIC DNA]</scope>
    <source>
        <strain evidence="5 6">TFB7810</strain>
    </source>
</reference>
<dbReference type="EMBL" id="JANVFU010000014">
    <property type="protein sequence ID" value="KAJ3740468.1"/>
    <property type="molecule type" value="Genomic_DNA"/>
</dbReference>
<dbReference type="Pfam" id="PF07249">
    <property type="entry name" value="Cerato-platanin"/>
    <property type="match status" value="1"/>
</dbReference>
<dbReference type="AlphaFoldDB" id="A0A9W8NTH3"/>
<dbReference type="Proteomes" id="UP001142393">
    <property type="component" value="Unassembled WGS sequence"/>
</dbReference>
<keyword evidence="4" id="KW-0732">Signal</keyword>
<dbReference type="InterPro" id="IPR010829">
    <property type="entry name" value="Cerato-platanin"/>
</dbReference>
<name>A0A9W8NTH3_9AGAR</name>
<dbReference type="GO" id="GO:0005576">
    <property type="term" value="C:extracellular region"/>
    <property type="evidence" value="ECO:0007669"/>
    <property type="project" value="UniProtKB-SubCell"/>
</dbReference>
<evidence type="ECO:0000256" key="1">
    <source>
        <dbReference type="ARBA" id="ARBA00004613"/>
    </source>
</evidence>
<evidence type="ECO:0000256" key="2">
    <source>
        <dbReference type="ARBA" id="ARBA00010421"/>
    </source>
</evidence>
<dbReference type="Gene3D" id="2.40.40.10">
    <property type="entry name" value="RlpA-like domain"/>
    <property type="match status" value="1"/>
</dbReference>
<organism evidence="5 6">
    <name type="scientific">Lentinula detonsa</name>
    <dbReference type="NCBI Taxonomy" id="2804962"/>
    <lineage>
        <taxon>Eukaryota</taxon>
        <taxon>Fungi</taxon>
        <taxon>Dikarya</taxon>
        <taxon>Basidiomycota</taxon>
        <taxon>Agaricomycotina</taxon>
        <taxon>Agaricomycetes</taxon>
        <taxon>Agaricomycetidae</taxon>
        <taxon>Agaricales</taxon>
        <taxon>Marasmiineae</taxon>
        <taxon>Omphalotaceae</taxon>
        <taxon>Lentinula</taxon>
    </lineage>
</organism>
<dbReference type="SUPFAM" id="SSF50685">
    <property type="entry name" value="Barwin-like endoglucanases"/>
    <property type="match status" value="1"/>
</dbReference>
<gene>
    <name evidence="5" type="ORF">DFH05DRAFT_1581178</name>
</gene>
<dbReference type="CDD" id="cd22778">
    <property type="entry name" value="DPBB_CEPL-like"/>
    <property type="match status" value="1"/>
</dbReference>
<protein>
    <submittedName>
        <fullName evidence="5">Cerato-platanin</fullName>
    </submittedName>
</protein>
<comment type="similarity">
    <text evidence="2">Belongs to the cerato-platanin family.</text>
</comment>
<feature type="signal peptide" evidence="4">
    <location>
        <begin position="1"/>
        <end position="21"/>
    </location>
</feature>
<accession>A0A9W8NTH3</accession>
<sequence>MNFFAFFVTVVIAAFAGLATADTLQYDTAYDDANASLSTVACSDGSNGLLTKGYSTFGSLSSFPNIGAFGAIEGYNSANCGTCWQITYSSNGASTTLNVLAIDHAGEGLINVSEEAMNTLTNGNAVAFGAVTVSAVQVDASGCGM</sequence>
<comment type="subcellular location">
    <subcellularLocation>
        <location evidence="1">Secreted</location>
    </subcellularLocation>
</comment>
<keyword evidence="3" id="KW-0964">Secreted</keyword>
<dbReference type="InterPro" id="IPR036908">
    <property type="entry name" value="RlpA-like_sf"/>
</dbReference>